<dbReference type="GO" id="GO:0005829">
    <property type="term" value="C:cytosol"/>
    <property type="evidence" value="ECO:0007669"/>
    <property type="project" value="GOC"/>
</dbReference>
<dbReference type="FunFam" id="1.10.132.20:FF:000001">
    <property type="entry name" value="Ribosome-recycling factor"/>
    <property type="match status" value="1"/>
</dbReference>
<dbReference type="InterPro" id="IPR002661">
    <property type="entry name" value="Ribosome_recyc_fac"/>
</dbReference>
<dbReference type="AlphaFoldDB" id="A0A2T4VZ23"/>
<evidence type="ECO:0000256" key="1">
    <source>
        <dbReference type="ARBA" id="ARBA00004496"/>
    </source>
</evidence>
<organism evidence="8 9">
    <name type="scientific">Candidatus Liberibacter europaeus</name>
    <dbReference type="NCBI Taxonomy" id="744859"/>
    <lineage>
        <taxon>Bacteria</taxon>
        <taxon>Pseudomonadati</taxon>
        <taxon>Pseudomonadota</taxon>
        <taxon>Alphaproteobacteria</taxon>
        <taxon>Hyphomicrobiales</taxon>
        <taxon>Rhizobiaceae</taxon>
        <taxon>Liberibacter</taxon>
    </lineage>
</organism>
<protein>
    <recommendedName>
        <fullName evidence="6">Ribosome-recycling factor</fullName>
        <shortName evidence="6">RRF</shortName>
    </recommendedName>
    <alternativeName>
        <fullName evidence="6">Ribosome-releasing factor</fullName>
    </alternativeName>
</protein>
<comment type="similarity">
    <text evidence="2 6">Belongs to the RRF family.</text>
</comment>
<name>A0A2T4VZ23_9HYPH</name>
<reference evidence="9" key="1">
    <citation type="submission" date="2018-02" db="EMBL/GenBank/DDBJ databases">
        <title>Genome sequence of Candidatus Liberibacter europaeus.</title>
        <authorList>
            <person name="Frampton R.A."/>
            <person name="Thompson S.M."/>
            <person name="David C."/>
            <person name="Addison S.M."/>
            <person name="Smith G.R."/>
        </authorList>
    </citation>
    <scope>NUCLEOTIDE SEQUENCE [LARGE SCALE GENOMIC DNA]</scope>
</reference>
<evidence type="ECO:0000313" key="8">
    <source>
        <dbReference type="EMBL" id="PTL87027.1"/>
    </source>
</evidence>
<gene>
    <name evidence="6" type="primary">frr</name>
    <name evidence="8" type="ORF">C4617_01090</name>
</gene>
<dbReference type="Gene3D" id="1.10.132.20">
    <property type="entry name" value="Ribosome-recycling factor"/>
    <property type="match status" value="1"/>
</dbReference>
<feature type="domain" description="Ribosome recycling factor" evidence="7">
    <location>
        <begin position="21"/>
        <end position="184"/>
    </location>
</feature>
<dbReference type="GO" id="GO:0002184">
    <property type="term" value="P:cytoplasmic translational termination"/>
    <property type="evidence" value="ECO:0007669"/>
    <property type="project" value="TreeGrafter"/>
</dbReference>
<evidence type="ECO:0000256" key="3">
    <source>
        <dbReference type="ARBA" id="ARBA00022490"/>
    </source>
</evidence>
<dbReference type="HAMAP" id="MF_00040">
    <property type="entry name" value="RRF"/>
    <property type="match status" value="1"/>
</dbReference>
<dbReference type="CDD" id="cd00520">
    <property type="entry name" value="RRF"/>
    <property type="match status" value="1"/>
</dbReference>
<evidence type="ECO:0000256" key="6">
    <source>
        <dbReference type="HAMAP-Rule" id="MF_00040"/>
    </source>
</evidence>
<dbReference type="InterPro" id="IPR023584">
    <property type="entry name" value="Ribosome_recyc_fac_dom"/>
</dbReference>
<comment type="function">
    <text evidence="5 6">Responsible for the release of ribosomes from messenger RNA at the termination of protein biosynthesis. May increase the efficiency of translation by recycling ribosomes from one round of translation to another.</text>
</comment>
<dbReference type="PANTHER" id="PTHR20982:SF3">
    <property type="entry name" value="MITOCHONDRIAL RIBOSOME RECYCLING FACTOR PSEUDO 1"/>
    <property type="match status" value="1"/>
</dbReference>
<keyword evidence="4 6" id="KW-0648">Protein biosynthesis</keyword>
<dbReference type="PANTHER" id="PTHR20982">
    <property type="entry name" value="RIBOSOME RECYCLING FACTOR"/>
    <property type="match status" value="1"/>
</dbReference>
<dbReference type="Gene3D" id="3.30.1360.40">
    <property type="match status" value="1"/>
</dbReference>
<dbReference type="Pfam" id="PF01765">
    <property type="entry name" value="RRF"/>
    <property type="match status" value="1"/>
</dbReference>
<dbReference type="EMBL" id="PSQJ01000001">
    <property type="protein sequence ID" value="PTL87027.1"/>
    <property type="molecule type" value="Genomic_DNA"/>
</dbReference>
<dbReference type="InterPro" id="IPR036191">
    <property type="entry name" value="RRF_sf"/>
</dbReference>
<evidence type="ECO:0000313" key="9">
    <source>
        <dbReference type="Proteomes" id="UP000240811"/>
    </source>
</evidence>
<comment type="subcellular location">
    <subcellularLocation>
        <location evidence="1 6">Cytoplasm</location>
    </subcellularLocation>
</comment>
<sequence>MSQSIDLKSLKGRMEDAISFLKKDMMTLRTGMVSASMLDPVKIEAYGSRVPLNQLASVTVMDRRMLAVSVWDKSMVASVERGIHESNLGLNPIVDGQVLRIPVPESTEERRLSLVKTAQNYAEKGKISVRNIRRDGMNHIKKSKKDGLISEDESVVLENDIQRITDNAIKSIDDFFEEKKQEIMCF</sequence>
<dbReference type="GO" id="GO:0043023">
    <property type="term" value="F:ribosomal large subunit binding"/>
    <property type="evidence" value="ECO:0007669"/>
    <property type="project" value="TreeGrafter"/>
</dbReference>
<dbReference type="FunFam" id="3.30.1360.40:FF:000001">
    <property type="entry name" value="Ribosome-recycling factor"/>
    <property type="match status" value="1"/>
</dbReference>
<evidence type="ECO:0000259" key="7">
    <source>
        <dbReference type="Pfam" id="PF01765"/>
    </source>
</evidence>
<proteinExistence type="inferred from homology"/>
<accession>A0A2T4VZ23</accession>
<dbReference type="NCBIfam" id="TIGR00496">
    <property type="entry name" value="frr"/>
    <property type="match status" value="1"/>
</dbReference>
<keyword evidence="3 6" id="KW-0963">Cytoplasm</keyword>
<evidence type="ECO:0000256" key="4">
    <source>
        <dbReference type="ARBA" id="ARBA00022917"/>
    </source>
</evidence>
<evidence type="ECO:0000256" key="5">
    <source>
        <dbReference type="ARBA" id="ARBA00025050"/>
    </source>
</evidence>
<evidence type="ECO:0000256" key="2">
    <source>
        <dbReference type="ARBA" id="ARBA00005912"/>
    </source>
</evidence>
<dbReference type="SUPFAM" id="SSF55194">
    <property type="entry name" value="Ribosome recycling factor, RRF"/>
    <property type="match status" value="1"/>
</dbReference>
<dbReference type="Proteomes" id="UP000240811">
    <property type="component" value="Unassembled WGS sequence"/>
</dbReference>
<comment type="caution">
    <text evidence="8">The sequence shown here is derived from an EMBL/GenBank/DDBJ whole genome shotgun (WGS) entry which is preliminary data.</text>
</comment>